<reference evidence="9 10" key="1">
    <citation type="journal article" date="2016" name="DNA Res.">
        <title>Genome sequence of Aspergillus luchuensis NBRC 4314.</title>
        <authorList>
            <person name="Yamada O."/>
            <person name="Machida M."/>
            <person name="Hosoyama A."/>
            <person name="Goto M."/>
            <person name="Takahashi T."/>
            <person name="Futagami T."/>
            <person name="Yamagata Y."/>
            <person name="Takeuchi M."/>
            <person name="Kobayashi T."/>
            <person name="Koike H."/>
            <person name="Abe K."/>
            <person name="Asai K."/>
            <person name="Arita M."/>
            <person name="Fujita N."/>
            <person name="Fukuda K."/>
            <person name="Higa K."/>
            <person name="Horikawa H."/>
            <person name="Ishikawa T."/>
            <person name="Jinno K."/>
            <person name="Kato Y."/>
            <person name="Kirimura K."/>
            <person name="Mizutani O."/>
            <person name="Nakasone K."/>
            <person name="Sano M."/>
            <person name="Shiraishi Y."/>
            <person name="Tsukahara M."/>
            <person name="Gomi K."/>
        </authorList>
    </citation>
    <scope>NUCLEOTIDE SEQUENCE [LARGE SCALE GENOMIC DNA]</scope>
    <source>
        <strain evidence="9 10">RIB 2604</strain>
    </source>
</reference>
<evidence type="ECO:0000256" key="4">
    <source>
        <dbReference type="ARBA" id="ARBA00023163"/>
    </source>
</evidence>
<gene>
    <name evidence="8" type="ORF">AKAW2_11346A</name>
    <name evidence="9" type="ORF">RIB2604_00608170</name>
</gene>
<dbReference type="InterPro" id="IPR021858">
    <property type="entry name" value="Fun_TF"/>
</dbReference>
<evidence type="ECO:0000313" key="9">
    <source>
        <dbReference type="EMBL" id="GAT20226.1"/>
    </source>
</evidence>
<name>A0A146F204_ASPKA</name>
<dbReference type="OrthoDB" id="5294180at2759"/>
<proteinExistence type="predicted"/>
<dbReference type="AlphaFoldDB" id="A0A146F204"/>
<dbReference type="EMBL" id="BCWF01000006">
    <property type="protein sequence ID" value="GAT20226.1"/>
    <property type="molecule type" value="Genomic_DNA"/>
</dbReference>
<keyword evidence="4" id="KW-0804">Transcription</keyword>
<dbReference type="KEGG" id="aluc:AKAW2_11346A"/>
<evidence type="ECO:0000256" key="2">
    <source>
        <dbReference type="ARBA" id="ARBA00023015"/>
    </source>
</evidence>
<evidence type="ECO:0000256" key="6">
    <source>
        <dbReference type="SAM" id="MobiDB-lite"/>
    </source>
</evidence>
<evidence type="ECO:0000259" key="7">
    <source>
        <dbReference type="PROSITE" id="PS50048"/>
    </source>
</evidence>
<organism evidence="9 10">
    <name type="scientific">Aspergillus kawachii</name>
    <name type="common">White koji mold</name>
    <name type="synonym">Aspergillus awamori var. kawachi</name>
    <dbReference type="NCBI Taxonomy" id="1069201"/>
    <lineage>
        <taxon>Eukaryota</taxon>
        <taxon>Fungi</taxon>
        <taxon>Dikarya</taxon>
        <taxon>Ascomycota</taxon>
        <taxon>Pezizomycotina</taxon>
        <taxon>Eurotiomycetes</taxon>
        <taxon>Eurotiomycetidae</taxon>
        <taxon>Eurotiales</taxon>
        <taxon>Aspergillaceae</taxon>
        <taxon>Aspergillus</taxon>
        <taxon>Aspergillus subgen. Circumdati</taxon>
    </lineage>
</organism>
<dbReference type="CDD" id="cd00067">
    <property type="entry name" value="GAL4"/>
    <property type="match status" value="1"/>
</dbReference>
<dbReference type="GO" id="GO:0003677">
    <property type="term" value="F:DNA binding"/>
    <property type="evidence" value="ECO:0007669"/>
    <property type="project" value="UniProtKB-KW"/>
</dbReference>
<evidence type="ECO:0000256" key="5">
    <source>
        <dbReference type="ARBA" id="ARBA00023242"/>
    </source>
</evidence>
<feature type="compositionally biased region" description="Polar residues" evidence="6">
    <location>
        <begin position="37"/>
        <end position="59"/>
    </location>
</feature>
<sequence>MSAPMASSSSLPVLGDPIISDRDSPEATASPAAADNTEVTGSSEAPQASDKPSGSSNGKSRQRSRSGCFTCRVRRKKCDEFRPNCAACTKLGLRCEYRTPQWWATVEMRKRQKERIKQRIRQTKIMEKEGGLQEYRDRISALARRPPVNAPPRTPRPAFAELPRAVSQSLPTPVSPGDDQLKSQQDAVLQSMGLGSSPTLPQGTSSVPVNTFTLPILGSSSHTSALPPTPTSALSTPSFPQSPAYSHSWSMMSSPAMPTSASSGLSHLPPSTPLLSSTEWSQPSLSPVQSSSQQSFNPVDGGAPLFGGAQKPPLSETLRSLISVGDRALPLLDHFADHVVHLVFPILEVRPGPALHTKEILDLMQTNKSYLHCCLSASAIHLKNSLRLDDQMDHDIMEHRFTAINYLTEMLDNSTGHSQVMDATLGLIYYHSSVATTEDYLSDIPWSYHFQGVSNLIKKLNCAPSPMNITLVAWVDILGATMIGKTPQFSHTYRQKHTCGISSGLQHMMGCDDRLMYLISEIACLESLWNSGVIDEQSLFQHVSAMNDQINWTEATESPIGALYDVSGAIQSEELAKLVTAIFRIAVRLYLHSLLPNFDSYDATVLSWVAAMGDLLQTIPAGPSGFDRCLAWPLFIAGLYSAPPSLFRKTLAERIAALRFLGDFGSIGRMYQVLKEVWRLSDETGRIPGSGTRPPKKPTNPTLSDTTTHPSQLMQRVQEVEEAGDLEEQEADELEQQEVEEPQQESKYIHWREVMRSRKWEYLLL</sequence>
<feature type="compositionally biased region" description="Polar residues" evidence="6">
    <location>
        <begin position="699"/>
        <end position="715"/>
    </location>
</feature>
<reference evidence="8" key="4">
    <citation type="submission" date="2021-02" db="EMBL/GenBank/DDBJ databases">
        <title>Aspergillus luchuensis mut. kawachii IFO 4304 genome sequence.</title>
        <authorList>
            <person name="Mori K."/>
            <person name="Kadooka C."/>
            <person name="Goto M."/>
            <person name="Futagami T."/>
        </authorList>
    </citation>
    <scope>NUCLEOTIDE SEQUENCE</scope>
    <source>
        <strain evidence="8">IFO 4308</strain>
    </source>
</reference>
<dbReference type="PANTHER" id="PTHR37534">
    <property type="entry name" value="TRANSCRIPTIONAL ACTIVATOR PROTEIN UGA3"/>
    <property type="match status" value="1"/>
</dbReference>
<reference evidence="10" key="2">
    <citation type="submission" date="2016-02" db="EMBL/GenBank/DDBJ databases">
        <title>Genome sequencing of Aspergillus luchuensis NBRC 4314.</title>
        <authorList>
            <person name="Yamada O."/>
        </authorList>
    </citation>
    <scope>NUCLEOTIDE SEQUENCE [LARGE SCALE GENOMIC DNA]</scope>
    <source>
        <strain evidence="10">RIB 2604</strain>
    </source>
</reference>
<dbReference type="GO" id="GO:0009893">
    <property type="term" value="P:positive regulation of metabolic process"/>
    <property type="evidence" value="ECO:0007669"/>
    <property type="project" value="UniProtKB-ARBA"/>
</dbReference>
<feature type="region of interest" description="Disordered" evidence="6">
    <location>
        <begin position="685"/>
        <end position="747"/>
    </location>
</feature>
<dbReference type="GeneID" id="64955625"/>
<feature type="compositionally biased region" description="Acidic residues" evidence="6">
    <location>
        <begin position="720"/>
        <end position="743"/>
    </location>
</feature>
<dbReference type="PROSITE" id="PS50048">
    <property type="entry name" value="ZN2_CY6_FUNGAL_2"/>
    <property type="match status" value="1"/>
</dbReference>
<dbReference type="Proteomes" id="UP000661280">
    <property type="component" value="Chromosome 1"/>
</dbReference>
<dbReference type="InterPro" id="IPR001138">
    <property type="entry name" value="Zn2Cys6_DnaBD"/>
</dbReference>
<evidence type="ECO:0000256" key="3">
    <source>
        <dbReference type="ARBA" id="ARBA00023125"/>
    </source>
</evidence>
<dbReference type="GO" id="GO:0000981">
    <property type="term" value="F:DNA-binding transcription factor activity, RNA polymerase II-specific"/>
    <property type="evidence" value="ECO:0007669"/>
    <property type="project" value="InterPro"/>
</dbReference>
<protein>
    <submittedName>
        <fullName evidence="9">C6 transcription factor RosA</fullName>
    </submittedName>
</protein>
<dbReference type="Pfam" id="PF00172">
    <property type="entry name" value="Zn_clus"/>
    <property type="match status" value="1"/>
</dbReference>
<keyword evidence="5" id="KW-0539">Nucleus</keyword>
<dbReference type="GO" id="GO:0008270">
    <property type="term" value="F:zinc ion binding"/>
    <property type="evidence" value="ECO:0007669"/>
    <property type="project" value="InterPro"/>
</dbReference>
<evidence type="ECO:0000256" key="1">
    <source>
        <dbReference type="ARBA" id="ARBA00004123"/>
    </source>
</evidence>
<feature type="compositionally biased region" description="Low complexity" evidence="6">
    <location>
        <begin position="222"/>
        <end position="295"/>
    </location>
</feature>
<dbReference type="PROSITE" id="PS00463">
    <property type="entry name" value="ZN2_CY6_FUNGAL_1"/>
    <property type="match status" value="1"/>
</dbReference>
<feature type="region of interest" description="Disordered" evidence="6">
    <location>
        <begin position="1"/>
        <end position="66"/>
    </location>
</feature>
<dbReference type="VEuPathDB" id="FungiDB:ASPFODRAFT_210270"/>
<keyword evidence="11" id="KW-1185">Reference proteome</keyword>
<feature type="compositionally biased region" description="Low complexity" evidence="6">
    <location>
        <begin position="1"/>
        <end position="14"/>
    </location>
</feature>
<dbReference type="Proteomes" id="UP000075230">
    <property type="component" value="Unassembled WGS sequence"/>
</dbReference>
<dbReference type="Pfam" id="PF11951">
    <property type="entry name" value="Fungal_trans_2"/>
    <property type="match status" value="1"/>
</dbReference>
<evidence type="ECO:0000313" key="11">
    <source>
        <dbReference type="Proteomes" id="UP000661280"/>
    </source>
</evidence>
<dbReference type="InterPro" id="IPR036864">
    <property type="entry name" value="Zn2-C6_fun-type_DNA-bd_sf"/>
</dbReference>
<feature type="region of interest" description="Disordered" evidence="6">
    <location>
        <begin position="222"/>
        <end position="310"/>
    </location>
</feature>
<dbReference type="EMBL" id="AP024425">
    <property type="protein sequence ID" value="BCR94300.1"/>
    <property type="molecule type" value="Genomic_DNA"/>
</dbReference>
<feature type="domain" description="Zn(2)-C6 fungal-type" evidence="7">
    <location>
        <begin position="67"/>
        <end position="97"/>
    </location>
</feature>
<dbReference type="RefSeq" id="XP_041538066.1">
    <property type="nucleotide sequence ID" value="XM_041683820.1"/>
</dbReference>
<dbReference type="GO" id="GO:0005634">
    <property type="term" value="C:nucleus"/>
    <property type="evidence" value="ECO:0007669"/>
    <property type="project" value="UniProtKB-SubCell"/>
</dbReference>
<keyword evidence="2" id="KW-0805">Transcription regulation</keyword>
<accession>A0A146F204</accession>
<dbReference type="PANTHER" id="PTHR37534:SF12">
    <property type="entry name" value="ZN(2)-C6 FUNGAL-TYPE DOMAIN-CONTAINING PROTEIN"/>
    <property type="match status" value="1"/>
</dbReference>
<evidence type="ECO:0000313" key="10">
    <source>
        <dbReference type="Proteomes" id="UP000075230"/>
    </source>
</evidence>
<reference evidence="8" key="3">
    <citation type="submission" date="2021-01" db="EMBL/GenBank/DDBJ databases">
        <authorList>
            <consortium name="Aspergillus luchuensis mut. kawachii IFO 4304 genome sequencing consortium"/>
            <person name="Kazuki M."/>
            <person name="Futagami T."/>
        </authorList>
    </citation>
    <scope>NUCLEOTIDE SEQUENCE</scope>
    <source>
        <strain evidence="8">IFO 4308</strain>
    </source>
</reference>
<dbReference type="Gene3D" id="4.10.240.10">
    <property type="entry name" value="Zn(2)-C6 fungal-type DNA-binding domain"/>
    <property type="match status" value="1"/>
</dbReference>
<evidence type="ECO:0000313" key="8">
    <source>
        <dbReference type="EMBL" id="BCR94300.1"/>
    </source>
</evidence>
<keyword evidence="3" id="KW-0238">DNA-binding</keyword>
<comment type="subcellular location">
    <subcellularLocation>
        <location evidence="1">Nucleus</location>
    </subcellularLocation>
</comment>
<dbReference type="SMART" id="SM00066">
    <property type="entry name" value="GAL4"/>
    <property type="match status" value="1"/>
</dbReference>
<dbReference type="SUPFAM" id="SSF57701">
    <property type="entry name" value="Zn2/Cys6 DNA-binding domain"/>
    <property type="match status" value="1"/>
</dbReference>